<evidence type="ECO:0000256" key="4">
    <source>
        <dbReference type="ARBA" id="ARBA00022845"/>
    </source>
</evidence>
<evidence type="ECO:0000313" key="12">
    <source>
        <dbReference type="Proteomes" id="UP000809273"/>
    </source>
</evidence>
<comment type="subunit">
    <text evidence="9">Part of the 50S ribosomal subunit.</text>
</comment>
<dbReference type="Pfam" id="PF00687">
    <property type="entry name" value="Ribosomal_L1"/>
    <property type="match status" value="1"/>
</dbReference>
<organism evidence="11 12">
    <name type="scientific">Candidatus Zymogenus saltonus</name>
    <dbReference type="NCBI Taxonomy" id="2844893"/>
    <lineage>
        <taxon>Bacteria</taxon>
        <taxon>Deltaproteobacteria</taxon>
        <taxon>Candidatus Zymogenia</taxon>
        <taxon>Candidatus Zymogeniales</taxon>
        <taxon>Candidatus Zymogenaceae</taxon>
        <taxon>Candidatus Zymogenus</taxon>
    </lineage>
</organism>
<evidence type="ECO:0000256" key="8">
    <source>
        <dbReference type="ARBA" id="ARBA00035241"/>
    </source>
</evidence>
<dbReference type="HAMAP" id="MF_01318_B">
    <property type="entry name" value="Ribosomal_uL1_B"/>
    <property type="match status" value="1"/>
</dbReference>
<keyword evidence="3 9" id="KW-0699">rRNA-binding</keyword>
<keyword evidence="7 9" id="KW-0687">Ribonucleoprotein</keyword>
<dbReference type="InterPro" id="IPR023674">
    <property type="entry name" value="Ribosomal_uL1-like"/>
</dbReference>
<comment type="similarity">
    <text evidence="1 9 10">Belongs to the universal ribosomal protein uL1 family.</text>
</comment>
<keyword evidence="9" id="KW-0820">tRNA-binding</keyword>
<evidence type="ECO:0000256" key="2">
    <source>
        <dbReference type="ARBA" id="ARBA00022491"/>
    </source>
</evidence>
<dbReference type="FunFam" id="3.40.50.790:FF:000001">
    <property type="entry name" value="50S ribosomal protein L1"/>
    <property type="match status" value="1"/>
</dbReference>
<proteinExistence type="inferred from homology"/>
<dbReference type="PANTHER" id="PTHR36427">
    <property type="entry name" value="54S RIBOSOMAL PROTEIN L1, MITOCHONDRIAL"/>
    <property type="match status" value="1"/>
</dbReference>
<dbReference type="GO" id="GO:0006412">
    <property type="term" value="P:translation"/>
    <property type="evidence" value="ECO:0007669"/>
    <property type="project" value="UniProtKB-UniRule"/>
</dbReference>
<dbReference type="GO" id="GO:0006417">
    <property type="term" value="P:regulation of translation"/>
    <property type="evidence" value="ECO:0007669"/>
    <property type="project" value="UniProtKB-KW"/>
</dbReference>
<dbReference type="SUPFAM" id="SSF56808">
    <property type="entry name" value="Ribosomal protein L1"/>
    <property type="match status" value="1"/>
</dbReference>
<evidence type="ECO:0000313" key="11">
    <source>
        <dbReference type="EMBL" id="MBN1571624.1"/>
    </source>
</evidence>
<keyword evidence="4 9" id="KW-0810">Translation regulation</keyword>
<dbReference type="EMBL" id="JAFGIX010000002">
    <property type="protein sequence ID" value="MBN1571624.1"/>
    <property type="molecule type" value="Genomic_DNA"/>
</dbReference>
<dbReference type="GO" id="GO:0003735">
    <property type="term" value="F:structural constituent of ribosome"/>
    <property type="evidence" value="ECO:0007669"/>
    <property type="project" value="InterPro"/>
</dbReference>
<dbReference type="InterPro" id="IPR028364">
    <property type="entry name" value="Ribosomal_uL1/biogenesis"/>
</dbReference>
<evidence type="ECO:0000256" key="5">
    <source>
        <dbReference type="ARBA" id="ARBA00022884"/>
    </source>
</evidence>
<dbReference type="InterPro" id="IPR002143">
    <property type="entry name" value="Ribosomal_uL1"/>
</dbReference>
<protein>
    <recommendedName>
        <fullName evidence="8 9">Large ribosomal subunit protein uL1</fullName>
    </recommendedName>
</protein>
<dbReference type="GO" id="GO:0015934">
    <property type="term" value="C:large ribosomal subunit"/>
    <property type="evidence" value="ECO:0007669"/>
    <property type="project" value="InterPro"/>
</dbReference>
<dbReference type="NCBIfam" id="TIGR01169">
    <property type="entry name" value="rplA_bact"/>
    <property type="match status" value="1"/>
</dbReference>
<gene>
    <name evidence="9" type="primary">rplA</name>
    <name evidence="11" type="ORF">JW984_00330</name>
</gene>
<dbReference type="GO" id="GO:0000049">
    <property type="term" value="F:tRNA binding"/>
    <property type="evidence" value="ECO:0007669"/>
    <property type="project" value="UniProtKB-KW"/>
</dbReference>
<evidence type="ECO:0000256" key="10">
    <source>
        <dbReference type="RuleBase" id="RU000659"/>
    </source>
</evidence>
<evidence type="ECO:0000256" key="3">
    <source>
        <dbReference type="ARBA" id="ARBA00022730"/>
    </source>
</evidence>
<keyword evidence="5 9" id="KW-0694">RNA-binding</keyword>
<accession>A0A9D8PKK5</accession>
<dbReference type="PIRSF" id="PIRSF002155">
    <property type="entry name" value="Ribosomal_L1"/>
    <property type="match status" value="1"/>
</dbReference>
<dbReference type="CDD" id="cd00403">
    <property type="entry name" value="Ribosomal_L1"/>
    <property type="match status" value="1"/>
</dbReference>
<name>A0A9D8PKK5_9DELT</name>
<dbReference type="Gene3D" id="3.40.50.790">
    <property type="match status" value="1"/>
</dbReference>
<dbReference type="PROSITE" id="PS01199">
    <property type="entry name" value="RIBOSOMAL_L1"/>
    <property type="match status" value="1"/>
</dbReference>
<evidence type="ECO:0000256" key="6">
    <source>
        <dbReference type="ARBA" id="ARBA00022980"/>
    </source>
</evidence>
<dbReference type="AlphaFoldDB" id="A0A9D8PKK5"/>
<dbReference type="InterPro" id="IPR023673">
    <property type="entry name" value="Ribosomal_uL1_CS"/>
</dbReference>
<evidence type="ECO:0000256" key="9">
    <source>
        <dbReference type="HAMAP-Rule" id="MF_01318"/>
    </source>
</evidence>
<keyword evidence="2 9" id="KW-0678">Repressor</keyword>
<dbReference type="PANTHER" id="PTHR36427:SF3">
    <property type="entry name" value="LARGE RIBOSOMAL SUBUNIT PROTEIN UL1M"/>
    <property type="match status" value="1"/>
</dbReference>
<reference evidence="11" key="2">
    <citation type="submission" date="2021-01" db="EMBL/GenBank/DDBJ databases">
        <authorList>
            <person name="Hahn C.R."/>
            <person name="Youssef N.H."/>
            <person name="Elshahed M."/>
        </authorList>
    </citation>
    <scope>NUCLEOTIDE SEQUENCE</scope>
    <source>
        <strain evidence="11">Zod_Metabat.24</strain>
    </source>
</reference>
<comment type="caution">
    <text evidence="11">The sequence shown here is derived from an EMBL/GenBank/DDBJ whole genome shotgun (WGS) entry which is preliminary data.</text>
</comment>
<dbReference type="Proteomes" id="UP000809273">
    <property type="component" value="Unassembled WGS sequence"/>
</dbReference>
<evidence type="ECO:0000256" key="7">
    <source>
        <dbReference type="ARBA" id="ARBA00023274"/>
    </source>
</evidence>
<reference evidence="11" key="1">
    <citation type="journal article" date="2021" name="Environ. Microbiol.">
        <title>Genomic characterization of three novel Desulfobacterota classes expand the metabolic and phylogenetic diversity of the phylum.</title>
        <authorList>
            <person name="Murphy C.L."/>
            <person name="Biggerstaff J."/>
            <person name="Eichhorn A."/>
            <person name="Ewing E."/>
            <person name="Shahan R."/>
            <person name="Soriano D."/>
            <person name="Stewart S."/>
            <person name="VanMol K."/>
            <person name="Walker R."/>
            <person name="Walters P."/>
            <person name="Elshahed M.S."/>
            <person name="Youssef N.H."/>
        </authorList>
    </citation>
    <scope>NUCLEOTIDE SEQUENCE</scope>
    <source>
        <strain evidence="11">Zod_Metabat.24</strain>
    </source>
</reference>
<keyword evidence="6 9" id="KW-0689">Ribosomal protein</keyword>
<comment type="function">
    <text evidence="9">Binds directly to 23S rRNA. The L1 stalk is quite mobile in the ribosome, and is involved in E site tRNA release.</text>
</comment>
<sequence>MAKRGKNYLAVKAKIDAQKRYDLNEALDILVNNSKAKFDESVDIAFRLGVNPRHSDQMVRGAAALPNGTGKSVKILVFAKGEKEREAKDAGADFVGAEDMIEKIEGGWLEFDKAVATPDLMGQVSKLGKLLGPRGLMPNAKIGTVTFDLKRAIEELKAGKVDFKVEKNGILHVPVGKVSFGVEKLKENIMALLEVVIKLKPQTSKGTYLKGIAVSSTMGPGLKIDPIYMRNILK</sequence>
<comment type="function">
    <text evidence="9">Protein L1 is also a translational repressor protein, it controls the translation of the L11 operon by binding to its mRNA.</text>
</comment>
<dbReference type="InterPro" id="IPR016095">
    <property type="entry name" value="Ribosomal_uL1_3-a/b-sand"/>
</dbReference>
<dbReference type="GO" id="GO:0019843">
    <property type="term" value="F:rRNA binding"/>
    <property type="evidence" value="ECO:0007669"/>
    <property type="project" value="UniProtKB-UniRule"/>
</dbReference>
<dbReference type="InterPro" id="IPR005878">
    <property type="entry name" value="Ribosom_uL1_bac-type"/>
</dbReference>
<evidence type="ECO:0000256" key="1">
    <source>
        <dbReference type="ARBA" id="ARBA00010531"/>
    </source>
</evidence>
<dbReference type="Gene3D" id="3.30.190.20">
    <property type="match status" value="1"/>
</dbReference>